<dbReference type="InterPro" id="IPR011025">
    <property type="entry name" value="GproteinA_insert"/>
</dbReference>
<evidence type="ECO:0000256" key="2">
    <source>
        <dbReference type="ARBA" id="ARBA00023134"/>
    </source>
</evidence>
<name>A0A4S4EDI5_CAMSN</name>
<reference evidence="5 6" key="1">
    <citation type="journal article" date="2018" name="Proc. Natl. Acad. Sci. U.S.A.">
        <title>Draft genome sequence of Camellia sinensis var. sinensis provides insights into the evolution of the tea genome and tea quality.</title>
        <authorList>
            <person name="Wei C."/>
            <person name="Yang H."/>
            <person name="Wang S."/>
            <person name="Zhao J."/>
            <person name="Liu C."/>
            <person name="Gao L."/>
            <person name="Xia E."/>
            <person name="Lu Y."/>
            <person name="Tai Y."/>
            <person name="She G."/>
            <person name="Sun J."/>
            <person name="Cao H."/>
            <person name="Tong W."/>
            <person name="Gao Q."/>
            <person name="Li Y."/>
            <person name="Deng W."/>
            <person name="Jiang X."/>
            <person name="Wang W."/>
            <person name="Chen Q."/>
            <person name="Zhang S."/>
            <person name="Li H."/>
            <person name="Wu J."/>
            <person name="Wang P."/>
            <person name="Li P."/>
            <person name="Shi C."/>
            <person name="Zheng F."/>
            <person name="Jian J."/>
            <person name="Huang B."/>
            <person name="Shan D."/>
            <person name="Shi M."/>
            <person name="Fang C."/>
            <person name="Yue Y."/>
            <person name="Li F."/>
            <person name="Li D."/>
            <person name="Wei S."/>
            <person name="Han B."/>
            <person name="Jiang C."/>
            <person name="Yin Y."/>
            <person name="Xia T."/>
            <person name="Zhang Z."/>
            <person name="Bennetzen J.L."/>
            <person name="Zhao S."/>
            <person name="Wan X."/>
        </authorList>
    </citation>
    <scope>NUCLEOTIDE SEQUENCE [LARGE SCALE GENOMIC DNA]</scope>
    <source>
        <strain evidence="6">cv. Shuchazao</strain>
        <tissue evidence="5">Leaf</tissue>
    </source>
</reference>
<dbReference type="PANTHER" id="PTHR10218">
    <property type="entry name" value="GTP-BINDING PROTEIN ALPHA SUBUNIT"/>
    <property type="match status" value="1"/>
</dbReference>
<organism evidence="5 6">
    <name type="scientific">Camellia sinensis var. sinensis</name>
    <name type="common">China tea</name>
    <dbReference type="NCBI Taxonomy" id="542762"/>
    <lineage>
        <taxon>Eukaryota</taxon>
        <taxon>Viridiplantae</taxon>
        <taxon>Streptophyta</taxon>
        <taxon>Embryophyta</taxon>
        <taxon>Tracheophyta</taxon>
        <taxon>Spermatophyta</taxon>
        <taxon>Magnoliopsida</taxon>
        <taxon>eudicotyledons</taxon>
        <taxon>Gunneridae</taxon>
        <taxon>Pentapetalae</taxon>
        <taxon>asterids</taxon>
        <taxon>Ericales</taxon>
        <taxon>Theaceae</taxon>
        <taxon>Camellia</taxon>
    </lineage>
</organism>
<feature type="coiled-coil region" evidence="3">
    <location>
        <begin position="258"/>
        <end position="314"/>
    </location>
</feature>
<keyword evidence="4" id="KW-0812">Transmembrane</keyword>
<dbReference type="GO" id="GO:0031683">
    <property type="term" value="F:G-protein beta/gamma-subunit complex binding"/>
    <property type="evidence" value="ECO:0007669"/>
    <property type="project" value="InterPro"/>
</dbReference>
<dbReference type="GO" id="GO:0005525">
    <property type="term" value="F:GTP binding"/>
    <property type="evidence" value="ECO:0007669"/>
    <property type="project" value="UniProtKB-KW"/>
</dbReference>
<evidence type="ECO:0000256" key="4">
    <source>
        <dbReference type="SAM" id="Phobius"/>
    </source>
</evidence>
<protein>
    <submittedName>
        <fullName evidence="5">Uncharacterized protein</fullName>
    </submittedName>
</protein>
<evidence type="ECO:0000313" key="5">
    <source>
        <dbReference type="EMBL" id="THG14400.1"/>
    </source>
</evidence>
<dbReference type="PANTHER" id="PTHR10218:SF321">
    <property type="entry name" value="EXTRA-LARGE GUANINE NUCLEOTIDE-BINDING PROTEIN 2"/>
    <property type="match status" value="1"/>
</dbReference>
<accession>A0A4S4EDI5</accession>
<dbReference type="GO" id="GO:0005834">
    <property type="term" value="C:heterotrimeric G-protein complex"/>
    <property type="evidence" value="ECO:0007669"/>
    <property type="project" value="TreeGrafter"/>
</dbReference>
<dbReference type="InterPro" id="IPR001019">
    <property type="entry name" value="Gprotein_alpha_su"/>
</dbReference>
<keyword evidence="6" id="KW-1185">Reference proteome</keyword>
<evidence type="ECO:0000256" key="1">
    <source>
        <dbReference type="ARBA" id="ARBA00022741"/>
    </source>
</evidence>
<comment type="caution">
    <text evidence="5">The sequence shown here is derived from an EMBL/GenBank/DDBJ whole genome shotgun (WGS) entry which is preliminary data.</text>
</comment>
<dbReference type="Gene3D" id="1.10.400.10">
    <property type="entry name" value="GI Alpha 1, domain 2-like"/>
    <property type="match status" value="1"/>
</dbReference>
<dbReference type="EMBL" id="SDRB02005382">
    <property type="protein sequence ID" value="THG14400.1"/>
    <property type="molecule type" value="Genomic_DNA"/>
</dbReference>
<dbReference type="SUPFAM" id="SSF47895">
    <property type="entry name" value="Transducin (alpha subunit), insertion domain"/>
    <property type="match status" value="1"/>
</dbReference>
<dbReference type="STRING" id="542762.A0A4S4EDI5"/>
<keyword evidence="3" id="KW-0175">Coiled coil</keyword>
<dbReference type="Proteomes" id="UP000306102">
    <property type="component" value="Unassembled WGS sequence"/>
</dbReference>
<gene>
    <name evidence="5" type="ORF">TEA_014838</name>
</gene>
<proteinExistence type="predicted"/>
<dbReference type="AlphaFoldDB" id="A0A4S4EDI5"/>
<keyword evidence="4" id="KW-1133">Transmembrane helix</keyword>
<keyword evidence="1" id="KW-0547">Nucleotide-binding</keyword>
<dbReference type="GO" id="GO:0003924">
    <property type="term" value="F:GTPase activity"/>
    <property type="evidence" value="ECO:0007669"/>
    <property type="project" value="InterPro"/>
</dbReference>
<dbReference type="GO" id="GO:0001664">
    <property type="term" value="F:G protein-coupled receptor binding"/>
    <property type="evidence" value="ECO:0007669"/>
    <property type="project" value="TreeGrafter"/>
</dbReference>
<evidence type="ECO:0000313" key="6">
    <source>
        <dbReference type="Proteomes" id="UP000306102"/>
    </source>
</evidence>
<keyword evidence="2" id="KW-0342">GTP-binding</keyword>
<dbReference type="GO" id="GO:0005737">
    <property type="term" value="C:cytoplasm"/>
    <property type="evidence" value="ECO:0007669"/>
    <property type="project" value="TreeGrafter"/>
</dbReference>
<evidence type="ECO:0000256" key="3">
    <source>
        <dbReference type="SAM" id="Coils"/>
    </source>
</evidence>
<feature type="transmembrane region" description="Helical" evidence="4">
    <location>
        <begin position="25"/>
        <end position="51"/>
    </location>
</feature>
<keyword evidence="4" id="KW-0472">Membrane</keyword>
<dbReference type="GO" id="GO:0007188">
    <property type="term" value="P:adenylate cyclase-modulating G protein-coupled receptor signaling pathway"/>
    <property type="evidence" value="ECO:0007669"/>
    <property type="project" value="TreeGrafter"/>
</dbReference>
<sequence length="719" mass="82886">MTSASIQKLITKLLRSKKKEDREDVVRLVCLLICLLLLYLGTGTTIGWGFMKYLEDIDKMKSYDWCDAAKKHLTKSIERNINQIDKVSGCVMVILYWICEHTSTIKPNAKNAIPRFAKWNITCLGQKLASSSLQELKDIVENNLKHTDEEKKTYRMLLGEIQDKYEDEHEHEDKDADFQRQNQAEIFEIEEQTLTEDKSKHKIWEPIPHKISPEKKKKTVPFESQKCEGNKVDKEPEVDPNLVEVLVFERIEDDMLKMERLKMERDILQTANDNLQQQLNKLKKEMQEQHKKQMQRKDEEIKILHERIATLAEANKYSGEQHTQQQPAMKKLKTSNEIFNILPEKSRQNLIAHWANTKKQDQPVWQGSHHGTYVDLNDIDKILKGQDLAGIAIDASAEHLLAQKQGTTSFVFISSCHTILVLDIEEASWKFYNSMRPRGALPKDPHFNAANEVRQIIEKHIKHENPTLIHLAKFEQQTDNVINNLQQDDTSIDEGERVNVSVVFEGSGGQIDEKNIYSISPRLKAFSDWLLQVMISGNLEVIFPAASREYAPFVEELWKDRAFQATVNRKNELRMLPRVATYFLDRVRSCSFMLLNRFWAVEISRTDYEPSDTDILYAEGITPSNGLASMEFSFPKPTQNSFMDPADQNDPLQRAICALVCGTCYQQQAHITENSFTIIILILFIEDHQLMFIAKMLSFDNTSNIHVKTAGRTAIGESG</sequence>